<sequence length="75" mass="8323">MSVCQQRDISALCPPIQVRRGPVLKRQDVCKNGFYLDSDVTGSPLLPLFLAVLELGPQHISRGLVSWEEAMNLSQ</sequence>
<name>A0AAV9R324_9TELE</name>
<organism evidence="1 2">
    <name type="scientific">Crenichthys baileyi</name>
    <name type="common">White River springfish</name>
    <dbReference type="NCBI Taxonomy" id="28760"/>
    <lineage>
        <taxon>Eukaryota</taxon>
        <taxon>Metazoa</taxon>
        <taxon>Chordata</taxon>
        <taxon>Craniata</taxon>
        <taxon>Vertebrata</taxon>
        <taxon>Euteleostomi</taxon>
        <taxon>Actinopterygii</taxon>
        <taxon>Neopterygii</taxon>
        <taxon>Teleostei</taxon>
        <taxon>Neoteleostei</taxon>
        <taxon>Acanthomorphata</taxon>
        <taxon>Ovalentaria</taxon>
        <taxon>Atherinomorphae</taxon>
        <taxon>Cyprinodontiformes</taxon>
        <taxon>Goodeidae</taxon>
        <taxon>Crenichthys</taxon>
    </lineage>
</organism>
<evidence type="ECO:0000313" key="2">
    <source>
        <dbReference type="Proteomes" id="UP001311232"/>
    </source>
</evidence>
<keyword evidence="2" id="KW-1185">Reference proteome</keyword>
<dbReference type="EMBL" id="JAHHUM010002494">
    <property type="protein sequence ID" value="KAK5603336.1"/>
    <property type="molecule type" value="Genomic_DNA"/>
</dbReference>
<feature type="non-terminal residue" evidence="1">
    <location>
        <position position="75"/>
    </location>
</feature>
<gene>
    <name evidence="1" type="ORF">CRENBAI_009709</name>
</gene>
<dbReference type="AlphaFoldDB" id="A0AAV9R324"/>
<protein>
    <submittedName>
        <fullName evidence="1">Uncharacterized protein</fullName>
    </submittedName>
</protein>
<evidence type="ECO:0000313" key="1">
    <source>
        <dbReference type="EMBL" id="KAK5603336.1"/>
    </source>
</evidence>
<comment type="caution">
    <text evidence="1">The sequence shown here is derived from an EMBL/GenBank/DDBJ whole genome shotgun (WGS) entry which is preliminary data.</text>
</comment>
<reference evidence="1 2" key="1">
    <citation type="submission" date="2021-06" db="EMBL/GenBank/DDBJ databases">
        <authorList>
            <person name="Palmer J.M."/>
        </authorList>
    </citation>
    <scope>NUCLEOTIDE SEQUENCE [LARGE SCALE GENOMIC DNA]</scope>
    <source>
        <strain evidence="1 2">MEX-2019</strain>
        <tissue evidence="1">Muscle</tissue>
    </source>
</reference>
<dbReference type="Proteomes" id="UP001311232">
    <property type="component" value="Unassembled WGS sequence"/>
</dbReference>
<proteinExistence type="predicted"/>
<accession>A0AAV9R324</accession>